<reference evidence="2" key="1">
    <citation type="journal article" date="2019" name="Microbiol. Resour. Announc.">
        <title>Complete Genome Sequence of Halomonas olivaria, a Moderately Halophilic Bacterium Isolated from Olive Processing Effluents, Obtained by Nanopore Sequencing.</title>
        <authorList>
            <person name="Nagata S."/>
            <person name="Ii K.M."/>
            <person name="Tsukimi T."/>
            <person name="Miura M.C."/>
            <person name="Galipon J."/>
            <person name="Arakawa K."/>
        </authorList>
    </citation>
    <scope>NUCLEOTIDE SEQUENCE [LARGE SCALE GENOMIC DNA]</scope>
    <source>
        <strain evidence="2">TYRC17</strain>
    </source>
</reference>
<dbReference type="Gene3D" id="1.10.540.10">
    <property type="entry name" value="Acyl-CoA dehydrogenase/oxidase, N-terminal domain"/>
    <property type="match status" value="1"/>
</dbReference>
<evidence type="ECO:0000313" key="2">
    <source>
        <dbReference type="Proteomes" id="UP000289555"/>
    </source>
</evidence>
<evidence type="ECO:0000313" key="1">
    <source>
        <dbReference type="EMBL" id="BBI51001.1"/>
    </source>
</evidence>
<dbReference type="Proteomes" id="UP000289555">
    <property type="component" value="Chromosome"/>
</dbReference>
<dbReference type="SUPFAM" id="SSF56645">
    <property type="entry name" value="Acyl-CoA dehydrogenase NM domain-like"/>
    <property type="match status" value="1"/>
</dbReference>
<proteinExistence type="predicted"/>
<sequence>MNLTFSPEEQAFREQVRRFLADALPSDISQRVRQGRHLRADDHLRWQNILSEQGWLASNWPKSLAAQAGGRYSGIFSTKSAPRPMRLRSFPSALIWWLPSS</sequence>
<dbReference type="InterPro" id="IPR009100">
    <property type="entry name" value="AcylCoA_DH/oxidase_NM_dom_sf"/>
</dbReference>
<dbReference type="EMBL" id="AP019416">
    <property type="protein sequence ID" value="BBI51001.1"/>
    <property type="molecule type" value="Genomic_DNA"/>
</dbReference>
<organism evidence="1 2">
    <name type="scientific">Vreelandella olivaria</name>
    <dbReference type="NCBI Taxonomy" id="390919"/>
    <lineage>
        <taxon>Bacteria</taxon>
        <taxon>Pseudomonadati</taxon>
        <taxon>Pseudomonadota</taxon>
        <taxon>Gammaproteobacteria</taxon>
        <taxon>Oceanospirillales</taxon>
        <taxon>Halomonadaceae</taxon>
        <taxon>Vreelandella</taxon>
    </lineage>
</organism>
<dbReference type="InterPro" id="IPR037069">
    <property type="entry name" value="AcylCoA_DH/ox_N_sf"/>
</dbReference>
<keyword evidence="2" id="KW-1185">Reference proteome</keyword>
<protein>
    <recommendedName>
        <fullName evidence="3">Acyl-CoA dehydrogenase/oxidase N-terminal domain-containing protein</fullName>
    </recommendedName>
</protein>
<accession>A0ABM7GKA4</accession>
<name>A0ABM7GKA4_9GAMM</name>
<evidence type="ECO:0008006" key="3">
    <source>
        <dbReference type="Google" id="ProtNLM"/>
    </source>
</evidence>
<gene>
    <name evidence="1" type="ORF">HORIV_34220</name>
</gene>